<gene>
    <name evidence="3" type="ORF">AP3564_15715</name>
</gene>
<evidence type="ECO:0000256" key="1">
    <source>
        <dbReference type="SAM" id="SignalP"/>
    </source>
</evidence>
<dbReference type="InterPro" id="IPR029109">
    <property type="entry name" value="Ntox35"/>
</dbReference>
<dbReference type="Pfam" id="PF15534">
    <property type="entry name" value="Ntox35"/>
    <property type="match status" value="1"/>
</dbReference>
<feature type="domain" description="Bacterial toxin 35" evidence="2">
    <location>
        <begin position="197"/>
        <end position="271"/>
    </location>
</feature>
<feature type="chain" id="PRO_5013324848" description="Bacterial toxin 35 domain-containing protein" evidence="1">
    <location>
        <begin position="29"/>
        <end position="273"/>
    </location>
</feature>
<organism evidence="3 4">
    <name type="scientific">Aeribacillus pallidus</name>
    <dbReference type="NCBI Taxonomy" id="33936"/>
    <lineage>
        <taxon>Bacteria</taxon>
        <taxon>Bacillati</taxon>
        <taxon>Bacillota</taxon>
        <taxon>Bacilli</taxon>
        <taxon>Bacillales</taxon>
        <taxon>Bacillaceae</taxon>
        <taxon>Aeribacillus</taxon>
    </lineage>
</organism>
<dbReference type="KEGG" id="apak:AP3564_15715"/>
<dbReference type="Proteomes" id="UP000214606">
    <property type="component" value="Chromosome"/>
</dbReference>
<protein>
    <recommendedName>
        <fullName evidence="2">Bacterial toxin 35 domain-containing protein</fullName>
    </recommendedName>
</protein>
<proteinExistence type="predicted"/>
<dbReference type="NCBIfam" id="NF038340">
    <property type="entry name" value="SAR2788_fam"/>
    <property type="match status" value="1"/>
</dbReference>
<dbReference type="AlphaFoldDB" id="A0A223E869"/>
<evidence type="ECO:0000313" key="4">
    <source>
        <dbReference type="Proteomes" id="UP000214606"/>
    </source>
</evidence>
<dbReference type="EMBL" id="CP017703">
    <property type="protein sequence ID" value="ASS91467.1"/>
    <property type="molecule type" value="Genomic_DNA"/>
</dbReference>
<reference evidence="3 4" key="1">
    <citation type="submission" date="2016-10" db="EMBL/GenBank/DDBJ databases">
        <title>The whole genome sequencing and assembly of Aeribacillus pallidus KCTC3564 strain.</title>
        <authorList>
            <person name="Lee Y.-J."/>
            <person name="Park M.-K."/>
            <person name="Yi H."/>
            <person name="Bahn Y.-S."/>
            <person name="Kim J.F."/>
            <person name="Lee D.-W."/>
        </authorList>
    </citation>
    <scope>NUCLEOTIDE SEQUENCE [LARGE SCALE GENOMIC DNA]</scope>
    <source>
        <strain evidence="3 4">KCTC3564</strain>
    </source>
</reference>
<feature type="signal peptide" evidence="1">
    <location>
        <begin position="1"/>
        <end position="28"/>
    </location>
</feature>
<keyword evidence="1" id="KW-0732">Signal</keyword>
<name>A0A223E869_9BACI</name>
<sequence>MFLKKHIIRLIILTMFCSILPNFNNIYAESNYQSNITEINTEEIEQELAEDFGTDVAEQLDMEAEIINNESIIVNTEIETEDISVSTNVEYSTDDEVITVDGTYEENGETIVQSFDVVVHHVEGEEFTATFIDQETGEIYDMNTIEAQASAWPVVIIAAVARYGVNYAIKKFGKKAVTNVVKRHSYGKVLSSVSKLDKNKINHIMQPKHNWHKVTKNNWNEVSKVISHVMRYGKESSYKSVRKKTLKMNGHTVTVTFTRIRGQIKISDAWVNK</sequence>
<evidence type="ECO:0000259" key="2">
    <source>
        <dbReference type="Pfam" id="PF15534"/>
    </source>
</evidence>
<accession>A0A223E869</accession>
<evidence type="ECO:0000313" key="3">
    <source>
        <dbReference type="EMBL" id="ASS91467.1"/>
    </source>
</evidence>